<sequence length="357" mass="38158">MASLENPPLDPAATLRDAVRAIEATHRRIAVVADAAGMLIGTLTDGDIRRGLLRGLTLEDGVASAMNAAPTTAHAASERSYLLELLVNRGFESLPLVDAQGRYVAVVSRYDLGPAGSAGAPVEARSAIALAVIMAGGEGQRLRPMTETLPKPMVDIGGMPLIERIVRSLIAAGVPQLRIAVNYLHHVIEQHLGDGSALGGRIDYLREKTKLGTAGALSLLTDRPDGPVLVMNGDVVTSFDCNALQRYHAEQEAMVTVAAMEYRVDIPYGVIQSDGACVTGLMEKPSQRFLCNAGIYMLSPEALERIPPDRAFNMTDLIETCLAAGQKVCIFPLHEYWADIGTPKDLADARLALLKLT</sequence>
<dbReference type="STRING" id="580166.AUP43_05140"/>
<dbReference type="PANTHER" id="PTHR22572">
    <property type="entry name" value="SUGAR-1-PHOSPHATE GUANYL TRANSFERASE"/>
    <property type="match status" value="1"/>
</dbReference>
<dbReference type="SMART" id="SM00116">
    <property type="entry name" value="CBS"/>
    <property type="match status" value="2"/>
</dbReference>
<dbReference type="AlphaFoldDB" id="A0A154WF84"/>
<dbReference type="Gene3D" id="3.90.550.10">
    <property type="entry name" value="Spore Coat Polysaccharide Biosynthesis Protein SpsA, Chain A"/>
    <property type="match status" value="1"/>
</dbReference>
<evidence type="ECO:0000259" key="2">
    <source>
        <dbReference type="PROSITE" id="PS51371"/>
    </source>
</evidence>
<evidence type="ECO:0000313" key="3">
    <source>
        <dbReference type="EMBL" id="KZD12193.1"/>
    </source>
</evidence>
<protein>
    <recommendedName>
        <fullName evidence="2">CBS domain-containing protein</fullName>
    </recommendedName>
</protein>
<reference evidence="3 4" key="1">
    <citation type="submission" date="2015-12" db="EMBL/GenBank/DDBJ databases">
        <title>Genome sequence of Oceanibaculum pacificum MCCC 1A02656.</title>
        <authorList>
            <person name="Lu L."/>
            <person name="Lai Q."/>
            <person name="Shao Z."/>
            <person name="Qian P."/>
        </authorList>
    </citation>
    <scope>NUCLEOTIDE SEQUENCE [LARGE SCALE GENOMIC DNA]</scope>
    <source>
        <strain evidence="3 4">MCCC 1A02656</strain>
    </source>
</reference>
<comment type="caution">
    <text evidence="3">The sequence shown here is derived from an EMBL/GenBank/DDBJ whole genome shotgun (WGS) entry which is preliminary data.</text>
</comment>
<dbReference type="EMBL" id="LPXN01000046">
    <property type="protein sequence ID" value="KZD12193.1"/>
    <property type="molecule type" value="Genomic_DNA"/>
</dbReference>
<dbReference type="SUPFAM" id="SSF54631">
    <property type="entry name" value="CBS-domain pair"/>
    <property type="match status" value="1"/>
</dbReference>
<dbReference type="Pfam" id="PF00483">
    <property type="entry name" value="NTP_transferase"/>
    <property type="match status" value="1"/>
</dbReference>
<dbReference type="Gene3D" id="3.10.580.10">
    <property type="entry name" value="CBS-domain"/>
    <property type="match status" value="1"/>
</dbReference>
<name>A0A154WF84_9PROT</name>
<evidence type="ECO:0000313" key="4">
    <source>
        <dbReference type="Proteomes" id="UP000076400"/>
    </source>
</evidence>
<dbReference type="SUPFAM" id="SSF53448">
    <property type="entry name" value="Nucleotide-diphospho-sugar transferases"/>
    <property type="match status" value="1"/>
</dbReference>
<dbReference type="InterPro" id="IPR050486">
    <property type="entry name" value="Mannose-1P_guanyltransferase"/>
</dbReference>
<evidence type="ECO:0000256" key="1">
    <source>
        <dbReference type="PROSITE-ProRule" id="PRU00703"/>
    </source>
</evidence>
<dbReference type="Proteomes" id="UP000076400">
    <property type="component" value="Unassembled WGS sequence"/>
</dbReference>
<dbReference type="OrthoDB" id="9814110at2"/>
<dbReference type="InterPro" id="IPR029044">
    <property type="entry name" value="Nucleotide-diphossugar_trans"/>
</dbReference>
<feature type="domain" description="CBS" evidence="2">
    <location>
        <begin position="1"/>
        <end position="58"/>
    </location>
</feature>
<dbReference type="InterPro" id="IPR046342">
    <property type="entry name" value="CBS_dom_sf"/>
</dbReference>
<organism evidence="3 4">
    <name type="scientific">Oceanibaculum pacificum</name>
    <dbReference type="NCBI Taxonomy" id="580166"/>
    <lineage>
        <taxon>Bacteria</taxon>
        <taxon>Pseudomonadati</taxon>
        <taxon>Pseudomonadota</taxon>
        <taxon>Alphaproteobacteria</taxon>
        <taxon>Rhodospirillales</taxon>
        <taxon>Oceanibaculaceae</taxon>
        <taxon>Oceanibaculum</taxon>
    </lineage>
</organism>
<accession>A0A154WF84</accession>
<dbReference type="PROSITE" id="PS51371">
    <property type="entry name" value="CBS"/>
    <property type="match status" value="2"/>
</dbReference>
<feature type="domain" description="CBS" evidence="2">
    <location>
        <begin position="66"/>
        <end position="122"/>
    </location>
</feature>
<proteinExistence type="predicted"/>
<keyword evidence="4" id="KW-1185">Reference proteome</keyword>
<dbReference type="CDD" id="cd06426">
    <property type="entry name" value="NTP_transferase_like_2"/>
    <property type="match status" value="1"/>
</dbReference>
<dbReference type="InterPro" id="IPR000644">
    <property type="entry name" value="CBS_dom"/>
</dbReference>
<dbReference type="Pfam" id="PF00571">
    <property type="entry name" value="CBS"/>
    <property type="match status" value="2"/>
</dbReference>
<gene>
    <name evidence="3" type="ORF">AUP43_05140</name>
</gene>
<dbReference type="RefSeq" id="WP_067552948.1">
    <property type="nucleotide sequence ID" value="NZ_LPXN01000046.1"/>
</dbReference>
<dbReference type="InterPro" id="IPR005835">
    <property type="entry name" value="NTP_transferase_dom"/>
</dbReference>
<keyword evidence="1" id="KW-0129">CBS domain</keyword>